<sequence length="282" mass="32092">MSICKLLSLFSFVLVGVGVHAQRGNAAQMYIEYAKGYNGSDIMTELRMKSIDTTITKYYQAVIPVSDKDPWTNKVVYSTKKEKDKFIINRIVYSKEIEGSSNRVNMSSKSVYTNGYGKNSLFTIKTSTYLENGWMSYYEIGDSKSVISCYDSTGKLLSKTSGCLDTEEDFFESMDLAQSVAFLLKLTEQRILKEIAFKQDTPLVMVFTIDPVSKKKNLYFSDLVPYGISKEKIELIQTAYKSLFFQLDMDLFTYPRYLNGQKAVLRYPIPVSFKASQGVSKH</sequence>
<dbReference type="EMBL" id="WMJX01000010">
    <property type="protein sequence ID" value="MTG97847.1"/>
    <property type="molecule type" value="Genomic_DNA"/>
</dbReference>
<reference evidence="2 3" key="1">
    <citation type="submission" date="2019-11" db="EMBL/GenBank/DDBJ databases">
        <title>Genome of Strain BIT-d1.</title>
        <authorList>
            <person name="Yang Y."/>
        </authorList>
    </citation>
    <scope>NUCLEOTIDE SEQUENCE [LARGE SCALE GENOMIC DNA]</scope>
    <source>
        <strain evidence="2 3">BIT-d1</strain>
    </source>
</reference>
<dbReference type="RefSeq" id="WP_155091886.1">
    <property type="nucleotide sequence ID" value="NZ_WMJX01000010.1"/>
</dbReference>
<dbReference type="AlphaFoldDB" id="A0A6I3LJ42"/>
<keyword evidence="1" id="KW-0732">Signal</keyword>
<gene>
    <name evidence="2" type="ORF">GJV76_06780</name>
</gene>
<feature type="chain" id="PRO_5026126491" evidence="1">
    <location>
        <begin position="22"/>
        <end position="282"/>
    </location>
</feature>
<evidence type="ECO:0000313" key="3">
    <source>
        <dbReference type="Proteomes" id="UP000438760"/>
    </source>
</evidence>
<evidence type="ECO:0000313" key="2">
    <source>
        <dbReference type="EMBL" id="MTG97847.1"/>
    </source>
</evidence>
<name>A0A6I3LJ42_9FLAO</name>
<organism evidence="2 3">
    <name type="scientific">Myroides albus</name>
    <dbReference type="NCBI Taxonomy" id="2562892"/>
    <lineage>
        <taxon>Bacteria</taxon>
        <taxon>Pseudomonadati</taxon>
        <taxon>Bacteroidota</taxon>
        <taxon>Flavobacteriia</taxon>
        <taxon>Flavobacteriales</taxon>
        <taxon>Flavobacteriaceae</taxon>
        <taxon>Myroides</taxon>
    </lineage>
</organism>
<protein>
    <submittedName>
        <fullName evidence="2">Uncharacterized protein</fullName>
    </submittedName>
</protein>
<keyword evidence="3" id="KW-1185">Reference proteome</keyword>
<evidence type="ECO:0000256" key="1">
    <source>
        <dbReference type="SAM" id="SignalP"/>
    </source>
</evidence>
<comment type="caution">
    <text evidence="2">The sequence shown here is derived from an EMBL/GenBank/DDBJ whole genome shotgun (WGS) entry which is preliminary data.</text>
</comment>
<dbReference type="Proteomes" id="UP000438760">
    <property type="component" value="Unassembled WGS sequence"/>
</dbReference>
<feature type="signal peptide" evidence="1">
    <location>
        <begin position="1"/>
        <end position="21"/>
    </location>
</feature>
<proteinExistence type="predicted"/>
<dbReference type="OrthoDB" id="1455378at2"/>
<accession>A0A6I3LJ42</accession>